<feature type="domain" description="Protein kinase" evidence="9">
    <location>
        <begin position="58"/>
        <end position="317"/>
    </location>
</feature>
<keyword evidence="2 10" id="KW-0723">Serine/threonine-protein kinase</keyword>
<dbReference type="EMBL" id="CP002353">
    <property type="protein sequence ID" value="ADV62936.1"/>
    <property type="molecule type" value="Genomic_DNA"/>
</dbReference>
<keyword evidence="5 10" id="KW-0418">Kinase</keyword>
<evidence type="ECO:0000256" key="5">
    <source>
        <dbReference type="ARBA" id="ARBA00022777"/>
    </source>
</evidence>
<evidence type="ECO:0000256" key="4">
    <source>
        <dbReference type="ARBA" id="ARBA00022741"/>
    </source>
</evidence>
<dbReference type="RefSeq" id="WP_013565224.1">
    <property type="nucleotide sequence ID" value="NC_014962.1"/>
</dbReference>
<keyword evidence="11" id="KW-1185">Reference proteome</keyword>
<dbReference type="PANTHER" id="PTHR43289">
    <property type="entry name" value="MITOGEN-ACTIVATED PROTEIN KINASE KINASE KINASE 20-RELATED"/>
    <property type="match status" value="1"/>
</dbReference>
<reference key="1">
    <citation type="submission" date="2010-11" db="EMBL/GenBank/DDBJ databases">
        <title>The complete sequence of chromosome of Isophaera pallida ATCC 43644.</title>
        <authorList>
            <consortium name="US DOE Joint Genome Institute (JGI-PGF)"/>
            <person name="Lucas S."/>
            <person name="Copeland A."/>
            <person name="Lapidus A."/>
            <person name="Bruce D."/>
            <person name="Goodwin L."/>
            <person name="Pitluck S."/>
            <person name="Kyrpides N."/>
            <person name="Mavromatis K."/>
            <person name="Pagani I."/>
            <person name="Ivanova N."/>
            <person name="Saunders E."/>
            <person name="Brettin T."/>
            <person name="Detter J.C."/>
            <person name="Han C."/>
            <person name="Tapia R."/>
            <person name="Land M."/>
            <person name="Hauser L."/>
            <person name="Markowitz V."/>
            <person name="Cheng J.-F."/>
            <person name="Hugenholtz P."/>
            <person name="Woyke T."/>
            <person name="Wu D."/>
            <person name="Eisen J.A."/>
        </authorList>
    </citation>
    <scope>NUCLEOTIDE SEQUENCE</scope>
    <source>
        <strain>ATCC 43644</strain>
    </source>
</reference>
<dbReference type="AlphaFoldDB" id="E8R6M5"/>
<sequence length="572" mass="64102">MNDSQLGMSPDATDSKVVATRLSTRPGSELRPRKRTWQGSDESRPRASLADWPDLPGYEPLCVLGQGGMALVFEARQIKLDRIVAVKVAWPDSIELRARMIREAKLAAAIHHPNIVEVYDLGEHGDAMYLVMERLRGSLDELQVQVGKQPDPWKVATMITPLARALAELHHAGILHRDLKPANILLDDAGQPKIADFGLARSLVGQATTLTRNGVIVGTYQYMSPEQFEGSDLGPASDIYSLGTILYELLTGVPPFRGANPLDLMFRVKHWEPIPPRKLNPLIPADLEAICLTCLEKKPARRYPNADALAEDLDRFLNSKSVQVRATSPLVRLWRNLKQRPLCLALSSGGVFVLIGLTTASIIQTVLLSQTLLQSEDRIRRLEAETFVQTEHQEEQRRQDQERLDQLGKSLDLLIQATKPALFAARQQAFFPQNRFRPLETFEEPFLATMLEKIHQATDAAIEATENATTRTALSLRTEAWHCKALLAMISNKFGNLDTSLHHWVETAERLDPFDQAISAEHLDALTGAVVIGLHQNRLDLAKHYLERLEAIQPNTPFVQDLRHRVESREQP</sequence>
<dbReference type="SUPFAM" id="SSF56112">
    <property type="entry name" value="Protein kinase-like (PK-like)"/>
    <property type="match status" value="1"/>
</dbReference>
<feature type="binding site" evidence="7">
    <location>
        <position position="87"/>
    </location>
    <ligand>
        <name>ATP</name>
        <dbReference type="ChEBI" id="CHEBI:30616"/>
    </ligand>
</feature>
<keyword evidence="3" id="KW-0808">Transferase</keyword>
<dbReference type="InterPro" id="IPR000719">
    <property type="entry name" value="Prot_kinase_dom"/>
</dbReference>
<dbReference type="InterPro" id="IPR011009">
    <property type="entry name" value="Kinase-like_dom_sf"/>
</dbReference>
<feature type="region of interest" description="Disordered" evidence="8">
    <location>
        <begin position="1"/>
        <end position="51"/>
    </location>
</feature>
<dbReference type="PROSITE" id="PS00107">
    <property type="entry name" value="PROTEIN_KINASE_ATP"/>
    <property type="match status" value="1"/>
</dbReference>
<dbReference type="InterPro" id="IPR017441">
    <property type="entry name" value="Protein_kinase_ATP_BS"/>
</dbReference>
<evidence type="ECO:0000256" key="8">
    <source>
        <dbReference type="SAM" id="MobiDB-lite"/>
    </source>
</evidence>
<evidence type="ECO:0000256" key="2">
    <source>
        <dbReference type="ARBA" id="ARBA00022527"/>
    </source>
</evidence>
<evidence type="ECO:0000256" key="6">
    <source>
        <dbReference type="ARBA" id="ARBA00022840"/>
    </source>
</evidence>
<dbReference type="Proteomes" id="UP000008631">
    <property type="component" value="Chromosome"/>
</dbReference>
<evidence type="ECO:0000313" key="10">
    <source>
        <dbReference type="EMBL" id="ADV62936.1"/>
    </source>
</evidence>
<accession>E8R6M5</accession>
<evidence type="ECO:0000259" key="9">
    <source>
        <dbReference type="PROSITE" id="PS50011"/>
    </source>
</evidence>
<name>E8R6M5_ISOPI</name>
<dbReference type="FunFam" id="1.10.510.10:FF:000021">
    <property type="entry name" value="Serine/threonine protein kinase"/>
    <property type="match status" value="1"/>
</dbReference>
<evidence type="ECO:0000313" key="11">
    <source>
        <dbReference type="Proteomes" id="UP000008631"/>
    </source>
</evidence>
<dbReference type="GO" id="GO:0005524">
    <property type="term" value="F:ATP binding"/>
    <property type="evidence" value="ECO:0007669"/>
    <property type="project" value="UniProtKB-UniRule"/>
</dbReference>
<dbReference type="EC" id="2.7.11.1" evidence="1"/>
<dbReference type="PROSITE" id="PS00108">
    <property type="entry name" value="PROTEIN_KINASE_ST"/>
    <property type="match status" value="1"/>
</dbReference>
<dbReference type="InterPro" id="IPR008271">
    <property type="entry name" value="Ser/Thr_kinase_AS"/>
</dbReference>
<dbReference type="PROSITE" id="PS50011">
    <property type="entry name" value="PROTEIN_KINASE_DOM"/>
    <property type="match status" value="1"/>
</dbReference>
<evidence type="ECO:0000256" key="3">
    <source>
        <dbReference type="ARBA" id="ARBA00022679"/>
    </source>
</evidence>
<keyword evidence="6 7" id="KW-0067">ATP-binding</keyword>
<dbReference type="eggNOG" id="COG0515">
    <property type="taxonomic scope" value="Bacteria"/>
</dbReference>
<gene>
    <name evidence="10" type="ordered locus">Isop_2359</name>
</gene>
<keyword evidence="4 7" id="KW-0547">Nucleotide-binding</keyword>
<dbReference type="PANTHER" id="PTHR43289:SF34">
    <property type="entry name" value="SERINE_THREONINE-PROTEIN KINASE YBDM-RELATED"/>
    <property type="match status" value="1"/>
</dbReference>
<dbReference type="InParanoid" id="E8R6M5"/>
<reference evidence="10 11" key="2">
    <citation type="journal article" date="2011" name="Stand. Genomic Sci.">
        <title>Complete genome sequence of Isosphaera pallida type strain (IS1B).</title>
        <authorList>
            <consortium name="US DOE Joint Genome Institute (JGI-PGF)"/>
            <person name="Goker M."/>
            <person name="Cleland D."/>
            <person name="Saunders E."/>
            <person name="Lapidus A."/>
            <person name="Nolan M."/>
            <person name="Lucas S."/>
            <person name="Hammon N."/>
            <person name="Deshpande S."/>
            <person name="Cheng J.F."/>
            <person name="Tapia R."/>
            <person name="Han C."/>
            <person name="Goodwin L."/>
            <person name="Pitluck S."/>
            <person name="Liolios K."/>
            <person name="Pagani I."/>
            <person name="Ivanova N."/>
            <person name="Mavromatis K."/>
            <person name="Pati A."/>
            <person name="Chen A."/>
            <person name="Palaniappan K."/>
            <person name="Land M."/>
            <person name="Hauser L."/>
            <person name="Chang Y.J."/>
            <person name="Jeffries C.D."/>
            <person name="Detter J.C."/>
            <person name="Beck B."/>
            <person name="Woyke T."/>
            <person name="Bristow J."/>
            <person name="Eisen J.A."/>
            <person name="Markowitz V."/>
            <person name="Hugenholtz P."/>
            <person name="Kyrpides N.C."/>
            <person name="Klenk H.P."/>
        </authorList>
    </citation>
    <scope>NUCLEOTIDE SEQUENCE [LARGE SCALE GENOMIC DNA]</scope>
    <source>
        <strain evidence="11">ATCC 43644 / DSM 9630 / IS1B</strain>
    </source>
</reference>
<dbReference type="SMART" id="SM00220">
    <property type="entry name" value="S_TKc"/>
    <property type="match status" value="1"/>
</dbReference>
<dbReference type="Gene3D" id="1.10.510.10">
    <property type="entry name" value="Transferase(Phosphotransferase) domain 1"/>
    <property type="match status" value="1"/>
</dbReference>
<dbReference type="CDD" id="cd14014">
    <property type="entry name" value="STKc_PknB_like"/>
    <property type="match status" value="1"/>
</dbReference>
<dbReference type="OrthoDB" id="6111975at2"/>
<dbReference type="STRING" id="575540.Isop_2359"/>
<dbReference type="Gene3D" id="3.30.200.20">
    <property type="entry name" value="Phosphorylase Kinase, domain 1"/>
    <property type="match status" value="1"/>
</dbReference>
<dbReference type="GO" id="GO:0004674">
    <property type="term" value="F:protein serine/threonine kinase activity"/>
    <property type="evidence" value="ECO:0007669"/>
    <property type="project" value="UniProtKB-KW"/>
</dbReference>
<protein>
    <recommendedName>
        <fullName evidence="1">non-specific serine/threonine protein kinase</fullName>
        <ecNumber evidence="1">2.7.11.1</ecNumber>
    </recommendedName>
</protein>
<evidence type="ECO:0000256" key="7">
    <source>
        <dbReference type="PROSITE-ProRule" id="PRU10141"/>
    </source>
</evidence>
<dbReference type="KEGG" id="ipa:Isop_2359"/>
<organism evidence="10 11">
    <name type="scientific">Isosphaera pallida (strain ATCC 43644 / DSM 9630 / IS1B)</name>
    <dbReference type="NCBI Taxonomy" id="575540"/>
    <lineage>
        <taxon>Bacteria</taxon>
        <taxon>Pseudomonadati</taxon>
        <taxon>Planctomycetota</taxon>
        <taxon>Planctomycetia</taxon>
        <taxon>Isosphaerales</taxon>
        <taxon>Isosphaeraceae</taxon>
        <taxon>Isosphaera</taxon>
    </lineage>
</organism>
<evidence type="ECO:0000256" key="1">
    <source>
        <dbReference type="ARBA" id="ARBA00012513"/>
    </source>
</evidence>
<proteinExistence type="predicted"/>
<dbReference type="HOGENOM" id="CLU_476318_0_0_0"/>
<dbReference type="Pfam" id="PF00069">
    <property type="entry name" value="Pkinase"/>
    <property type="match status" value="1"/>
</dbReference>